<gene>
    <name evidence="1" type="ORF">METZ01_LOCUS431731</name>
</gene>
<reference evidence="1" key="1">
    <citation type="submission" date="2018-05" db="EMBL/GenBank/DDBJ databases">
        <authorList>
            <person name="Lanie J.A."/>
            <person name="Ng W.-L."/>
            <person name="Kazmierczak K.M."/>
            <person name="Andrzejewski T.M."/>
            <person name="Davidsen T.M."/>
            <person name="Wayne K.J."/>
            <person name="Tettelin H."/>
            <person name="Glass J.I."/>
            <person name="Rusch D."/>
            <person name="Podicherti R."/>
            <person name="Tsui H.-C.T."/>
            <person name="Winkler M.E."/>
        </authorList>
    </citation>
    <scope>NUCLEOTIDE SEQUENCE</scope>
</reference>
<protein>
    <submittedName>
        <fullName evidence="1">Uncharacterized protein</fullName>
    </submittedName>
</protein>
<accession>A0A382Y6B3</accession>
<organism evidence="1">
    <name type="scientific">marine metagenome</name>
    <dbReference type="NCBI Taxonomy" id="408172"/>
    <lineage>
        <taxon>unclassified sequences</taxon>
        <taxon>metagenomes</taxon>
        <taxon>ecological metagenomes</taxon>
    </lineage>
</organism>
<proteinExistence type="predicted"/>
<dbReference type="EMBL" id="UINC01173338">
    <property type="protein sequence ID" value="SVD78877.1"/>
    <property type="molecule type" value="Genomic_DNA"/>
</dbReference>
<feature type="non-terminal residue" evidence="1">
    <location>
        <position position="24"/>
    </location>
</feature>
<name>A0A382Y6B3_9ZZZZ</name>
<evidence type="ECO:0000313" key="1">
    <source>
        <dbReference type="EMBL" id="SVD78877.1"/>
    </source>
</evidence>
<sequence length="24" mass="2541">MAANSNQIIISVPPRIVHPGAAKR</sequence>
<dbReference type="AlphaFoldDB" id="A0A382Y6B3"/>